<sequence length="297" mass="32812">MAEDTAKHTGLWFRLSRRREQAKPQGDAPDAGTPWPVHPWQRYVAVGDSFTEGIGDPEPSAPGGYRGWADRVAEVLSDGTDDFAYANLAVRGKLIQQILDEQVDQALALHPDLITISGGGNDVIRPGSDPDAVSALVEQAIARLSRDNATVVLFTATDVGFSPVFRGIRGKVAIYNENLRAIAAKYDCIVADQWPLKEIQDTRYWAPDRLHLNPLGHHEIARLVLAALNVPNDLKPSQPEPAPALSWREARGEDLSWAREYLVPWVLRRVRHQSSGDLVSAKRPDAGPFQTERPEGR</sequence>
<feature type="region of interest" description="Disordered" evidence="1">
    <location>
        <begin position="1"/>
        <end position="36"/>
    </location>
</feature>
<dbReference type="AlphaFoldDB" id="A0A1H1ULA5"/>
<dbReference type="EMBL" id="LT629742">
    <property type="protein sequence ID" value="SDS73324.1"/>
    <property type="molecule type" value="Genomic_DNA"/>
</dbReference>
<dbReference type="InterPro" id="IPR053140">
    <property type="entry name" value="GDSL_Rv0518-like"/>
</dbReference>
<dbReference type="STRING" id="412690.SAMN04489834_2038"/>
<evidence type="ECO:0000313" key="3">
    <source>
        <dbReference type="EMBL" id="SDS73324.1"/>
    </source>
</evidence>
<evidence type="ECO:0000259" key="2">
    <source>
        <dbReference type="Pfam" id="PF13472"/>
    </source>
</evidence>
<dbReference type="RefSeq" id="WP_083363938.1">
    <property type="nucleotide sequence ID" value="NZ_LT629742.1"/>
</dbReference>
<dbReference type="PANTHER" id="PTHR43784:SF2">
    <property type="entry name" value="GDSL-LIKE LIPASE_ACYLHYDROLASE, PUTATIVE (AFU_ORTHOLOGUE AFUA_2G00820)-RELATED"/>
    <property type="match status" value="1"/>
</dbReference>
<dbReference type="Pfam" id="PF13472">
    <property type="entry name" value="Lipase_GDSL_2"/>
    <property type="match status" value="1"/>
</dbReference>
<organism evidence="3 4">
    <name type="scientific">Microterricola viridarii</name>
    <dbReference type="NCBI Taxonomy" id="412690"/>
    <lineage>
        <taxon>Bacteria</taxon>
        <taxon>Bacillati</taxon>
        <taxon>Actinomycetota</taxon>
        <taxon>Actinomycetes</taxon>
        <taxon>Micrococcales</taxon>
        <taxon>Microbacteriaceae</taxon>
        <taxon>Microterricola</taxon>
    </lineage>
</organism>
<evidence type="ECO:0000313" key="4">
    <source>
        <dbReference type="Proteomes" id="UP000181956"/>
    </source>
</evidence>
<reference evidence="4" key="1">
    <citation type="submission" date="2016-10" db="EMBL/GenBank/DDBJ databases">
        <authorList>
            <person name="Varghese N."/>
            <person name="Submissions S."/>
        </authorList>
    </citation>
    <scope>NUCLEOTIDE SEQUENCE [LARGE SCALE GENOMIC DNA]</scope>
    <source>
        <strain evidence="4">DSM 21772</strain>
    </source>
</reference>
<dbReference type="SUPFAM" id="SSF52266">
    <property type="entry name" value="SGNH hydrolase"/>
    <property type="match status" value="1"/>
</dbReference>
<accession>A0A1H1ULA5</accession>
<dbReference type="OrthoDB" id="3465773at2"/>
<dbReference type="InterPro" id="IPR013830">
    <property type="entry name" value="SGNH_hydro"/>
</dbReference>
<dbReference type="Proteomes" id="UP000181956">
    <property type="component" value="Chromosome I"/>
</dbReference>
<dbReference type="CDD" id="cd01832">
    <property type="entry name" value="SGNH_hydrolase_like_1"/>
    <property type="match status" value="1"/>
</dbReference>
<evidence type="ECO:0000256" key="1">
    <source>
        <dbReference type="SAM" id="MobiDB-lite"/>
    </source>
</evidence>
<dbReference type="InterPro" id="IPR036514">
    <property type="entry name" value="SGNH_hydro_sf"/>
</dbReference>
<protein>
    <submittedName>
        <fullName evidence="3">Lysophospholipase L1</fullName>
    </submittedName>
</protein>
<feature type="region of interest" description="Disordered" evidence="1">
    <location>
        <begin position="274"/>
        <end position="297"/>
    </location>
</feature>
<name>A0A1H1ULA5_9MICO</name>
<gene>
    <name evidence="3" type="ORF">SAMN04489834_2038</name>
</gene>
<dbReference type="Gene3D" id="3.40.50.1110">
    <property type="entry name" value="SGNH hydrolase"/>
    <property type="match status" value="1"/>
</dbReference>
<feature type="domain" description="SGNH hydrolase-type esterase" evidence="2">
    <location>
        <begin position="45"/>
        <end position="217"/>
    </location>
</feature>
<keyword evidence="4" id="KW-1185">Reference proteome</keyword>
<dbReference type="PANTHER" id="PTHR43784">
    <property type="entry name" value="GDSL-LIKE LIPASE/ACYLHYDROLASE, PUTATIVE (AFU_ORTHOLOGUE AFUA_2G00820)-RELATED"/>
    <property type="match status" value="1"/>
</dbReference>
<proteinExistence type="predicted"/>